<evidence type="ECO:0000256" key="3">
    <source>
        <dbReference type="ARBA" id="ARBA00023098"/>
    </source>
</evidence>
<dbReference type="GO" id="GO:0004467">
    <property type="term" value="F:long-chain fatty acid-CoA ligase activity"/>
    <property type="evidence" value="ECO:0007669"/>
    <property type="project" value="UniProtKB-EC"/>
</dbReference>
<dbReference type="InterPro" id="IPR000873">
    <property type="entry name" value="AMP-dep_synth/lig_dom"/>
</dbReference>
<keyword evidence="3" id="KW-0443">Lipid metabolism</keyword>
<evidence type="ECO:0000313" key="7">
    <source>
        <dbReference type="Proteomes" id="UP001458880"/>
    </source>
</evidence>
<dbReference type="Gene3D" id="3.40.50.12780">
    <property type="entry name" value="N-terminal domain of ligase-like"/>
    <property type="match status" value="1"/>
</dbReference>
<dbReference type="Proteomes" id="UP001458880">
    <property type="component" value="Unassembled WGS sequence"/>
</dbReference>
<dbReference type="GO" id="GO:0016020">
    <property type="term" value="C:membrane"/>
    <property type="evidence" value="ECO:0007669"/>
    <property type="project" value="TreeGrafter"/>
</dbReference>
<keyword evidence="1" id="KW-0436">Ligase</keyword>
<accession>A0AAW1JG48</accession>
<dbReference type="PANTHER" id="PTHR43272:SF32">
    <property type="entry name" value="AMP-DEPENDENT SYNTHETASE_LIGASE DOMAIN-CONTAINING PROTEIN"/>
    <property type="match status" value="1"/>
</dbReference>
<dbReference type="Pfam" id="PF23562">
    <property type="entry name" value="AMP-binding_C_3"/>
    <property type="match status" value="1"/>
</dbReference>
<name>A0AAW1JG48_POPJA</name>
<feature type="domain" description="AMP-dependent synthetase/ligase" evidence="5">
    <location>
        <begin position="58"/>
        <end position="474"/>
    </location>
</feature>
<dbReference type="EMBL" id="JASPKY010000383">
    <property type="protein sequence ID" value="KAK9702802.1"/>
    <property type="molecule type" value="Genomic_DNA"/>
</dbReference>
<sequence>MSEYVNGTVGFRNGPNQIIPADNLSTTDPAGRVKLRIPEYGKAIEKNPPISVPGLMNRTVEKFPNAIALCNKLPDGKWNKITYREYQQQVRIVAKAFIHLGLERYHSVCILGFNSPEWFISDLAAIHAGGFAAGIYTTNSAEACYHSASNSRANIIVVQDDKQLQKILSIREKLPHLKAIVQYEGVPVEQDVISWNKLIEIGRQQSDNKLEEILQSIAVNECCTLVYTSGTVGNPKAVMLSHDNLTWDAIAISERLDLKDGVEVLVSYLPLSHVAAQVVDIYITMLVACTVYFADANALKGSLINTLKEVQPTRFLGVPRVWEKMHEKMMQVAASGGPLRKAIAKWAKTNSLEHYMDKMKGVNSNSWGYSVASSVIFKKVKDAIGLIKCKTFVSAAAPLSADIKKYFFSIDLPIMEAFGMSEASGAHTLAVLDAFGFDTIGPTIPGMRTKVVQPDQDGNGELCLYGRHVFMGYLGEETKTNDSLDEEGWLHSGDIGRVDSRGLVYITGRLKELLITAGGENVPPVPIEQAVKAELLHISNCVLIGDKKKFLSMLVTLKTDVDVATGMPLDTLTSEVQGWLKQLGCPATTVAEVLKAGPDPKLLQAIQDGINKVNKQATSNAQKIQKFSILTQDFSIPTGELGPTLKLKRNVITAKYADVIDKFYM</sequence>
<keyword evidence="7" id="KW-1185">Reference proteome</keyword>
<protein>
    <recommendedName>
        <fullName evidence="4">long-chain-fatty-acid--CoA ligase</fullName>
        <ecNumber evidence="4">6.2.1.3</ecNumber>
    </recommendedName>
</protein>
<dbReference type="SUPFAM" id="SSF56801">
    <property type="entry name" value="Acetyl-CoA synthetase-like"/>
    <property type="match status" value="1"/>
</dbReference>
<organism evidence="6 7">
    <name type="scientific">Popillia japonica</name>
    <name type="common">Japanese beetle</name>
    <dbReference type="NCBI Taxonomy" id="7064"/>
    <lineage>
        <taxon>Eukaryota</taxon>
        <taxon>Metazoa</taxon>
        <taxon>Ecdysozoa</taxon>
        <taxon>Arthropoda</taxon>
        <taxon>Hexapoda</taxon>
        <taxon>Insecta</taxon>
        <taxon>Pterygota</taxon>
        <taxon>Neoptera</taxon>
        <taxon>Endopterygota</taxon>
        <taxon>Coleoptera</taxon>
        <taxon>Polyphaga</taxon>
        <taxon>Scarabaeiformia</taxon>
        <taxon>Scarabaeidae</taxon>
        <taxon>Rutelinae</taxon>
        <taxon>Popillia</taxon>
    </lineage>
</organism>
<keyword evidence="2" id="KW-0276">Fatty acid metabolism</keyword>
<evidence type="ECO:0000259" key="5">
    <source>
        <dbReference type="Pfam" id="PF00501"/>
    </source>
</evidence>
<dbReference type="EC" id="6.2.1.3" evidence="4"/>
<reference evidence="6 7" key="1">
    <citation type="journal article" date="2024" name="BMC Genomics">
        <title>De novo assembly and annotation of Popillia japonica's genome with initial clues to its potential as an invasive pest.</title>
        <authorList>
            <person name="Cucini C."/>
            <person name="Boschi S."/>
            <person name="Funari R."/>
            <person name="Cardaioli E."/>
            <person name="Iannotti N."/>
            <person name="Marturano G."/>
            <person name="Paoli F."/>
            <person name="Bruttini M."/>
            <person name="Carapelli A."/>
            <person name="Frati F."/>
            <person name="Nardi F."/>
        </authorList>
    </citation>
    <scope>NUCLEOTIDE SEQUENCE [LARGE SCALE GENOMIC DNA]</scope>
    <source>
        <strain evidence="6">DMR45628</strain>
    </source>
</reference>
<evidence type="ECO:0000256" key="2">
    <source>
        <dbReference type="ARBA" id="ARBA00022832"/>
    </source>
</evidence>
<dbReference type="Pfam" id="PF00501">
    <property type="entry name" value="AMP-binding"/>
    <property type="match status" value="1"/>
</dbReference>
<dbReference type="PANTHER" id="PTHR43272">
    <property type="entry name" value="LONG-CHAIN-FATTY-ACID--COA LIGASE"/>
    <property type="match status" value="1"/>
</dbReference>
<evidence type="ECO:0000256" key="1">
    <source>
        <dbReference type="ARBA" id="ARBA00022598"/>
    </source>
</evidence>
<comment type="caution">
    <text evidence="6">The sequence shown here is derived from an EMBL/GenBank/DDBJ whole genome shotgun (WGS) entry which is preliminary data.</text>
</comment>
<dbReference type="GO" id="GO:0005783">
    <property type="term" value="C:endoplasmic reticulum"/>
    <property type="evidence" value="ECO:0007669"/>
    <property type="project" value="TreeGrafter"/>
</dbReference>
<dbReference type="AlphaFoldDB" id="A0AAW1JG48"/>
<gene>
    <name evidence="6" type="ORF">QE152_g29717</name>
</gene>
<evidence type="ECO:0000256" key="4">
    <source>
        <dbReference type="ARBA" id="ARBA00026121"/>
    </source>
</evidence>
<dbReference type="InterPro" id="IPR042099">
    <property type="entry name" value="ANL_N_sf"/>
</dbReference>
<evidence type="ECO:0000313" key="6">
    <source>
        <dbReference type="EMBL" id="KAK9702802.1"/>
    </source>
</evidence>
<proteinExistence type="predicted"/>